<evidence type="ECO:0000313" key="1">
    <source>
        <dbReference type="EMBL" id="SJZ82485.1"/>
    </source>
</evidence>
<sequence>MIKREVLKHLYIDKKLSDREIGKKLGKSRQTIWKWRQKYNITRKVNVSKEDFEHLYYDLELSQAEIAERLNIAVSTVCRKMKKLNIKARKPNKKRTTKEFKNEIYNLVGKEYQVLSEYKNNKTSIKMKHITCGYEWEANPISFLRGTRCPKCSGKAKKNTDIFKKEVFELVEDEYEVLGEYHGTQVPIKMIHNECDTIFTPQSSNFLQGARCPNCANNQKKSTEEFKEEVYELVGSEYEVLGKYENNKTKIKLLHNECCNTYFVTPSSFLSGKRCPVCMKKEQTDLKTKSTDEFIKEVYDLVENEYKIIGEYIKSKVPIKIKHMECGNVFEMRPNNFLLGQRCPKCYVSRGEARVKEILEQLNLDYEREFMFDDCKNIQLLPFDFAIFIENEIRMLIEYDGRQHFESIEFFGGDEYLNYVRRNDEIKTNYCMENNLFLLRIPHWKYNEIEGLIIKTLENL</sequence>
<dbReference type="OrthoDB" id="2086462at2"/>
<dbReference type="GO" id="GO:0003677">
    <property type="term" value="F:DNA binding"/>
    <property type="evidence" value="ECO:0007669"/>
    <property type="project" value="UniProtKB-KW"/>
</dbReference>
<dbReference type="Pfam" id="PF13384">
    <property type="entry name" value="HTH_23"/>
    <property type="match status" value="1"/>
</dbReference>
<gene>
    <name evidence="1" type="ORF">SAMN02745118_01914</name>
</gene>
<dbReference type="Gene3D" id="1.10.10.60">
    <property type="entry name" value="Homeodomain-like"/>
    <property type="match status" value="1"/>
</dbReference>
<dbReference type="Gene3D" id="3.40.960.10">
    <property type="entry name" value="VSR Endonuclease"/>
    <property type="match status" value="1"/>
</dbReference>
<accession>A0A1T4NTK9</accession>
<protein>
    <submittedName>
        <fullName evidence="1">Homeodomain-like domain-containing protein</fullName>
    </submittedName>
</protein>
<dbReference type="EMBL" id="FUWM01000016">
    <property type="protein sequence ID" value="SJZ82485.1"/>
    <property type="molecule type" value="Genomic_DNA"/>
</dbReference>
<name>A0A1T4NTK9_9FIRM</name>
<dbReference type="STRING" id="142842.SAMN02745118_01914"/>
<dbReference type="RefSeq" id="WP_078810359.1">
    <property type="nucleotide sequence ID" value="NZ_FUWM01000016.1"/>
</dbReference>
<dbReference type="AlphaFoldDB" id="A0A1T4NTK9"/>
<keyword evidence="2" id="KW-1185">Reference proteome</keyword>
<proteinExistence type="predicted"/>
<evidence type="ECO:0000313" key="2">
    <source>
        <dbReference type="Proteomes" id="UP000190625"/>
    </source>
</evidence>
<keyword evidence="1" id="KW-0238">DNA-binding</keyword>
<dbReference type="Proteomes" id="UP000190625">
    <property type="component" value="Unassembled WGS sequence"/>
</dbReference>
<keyword evidence="1" id="KW-0371">Homeobox</keyword>
<reference evidence="2" key="1">
    <citation type="submission" date="2017-02" db="EMBL/GenBank/DDBJ databases">
        <authorList>
            <person name="Varghese N."/>
            <person name="Submissions S."/>
        </authorList>
    </citation>
    <scope>NUCLEOTIDE SEQUENCE [LARGE SCALE GENOMIC DNA]</scope>
    <source>
        <strain evidence="2">ATCC BAA-73</strain>
    </source>
</reference>
<organism evidence="1 2">
    <name type="scientific">Selenihalanaerobacter shriftii</name>
    <dbReference type="NCBI Taxonomy" id="142842"/>
    <lineage>
        <taxon>Bacteria</taxon>
        <taxon>Bacillati</taxon>
        <taxon>Bacillota</taxon>
        <taxon>Clostridia</taxon>
        <taxon>Halanaerobiales</taxon>
        <taxon>Halobacteroidaceae</taxon>
        <taxon>Selenihalanaerobacter</taxon>
    </lineage>
</organism>